<reference evidence="2" key="2">
    <citation type="submission" date="2020-11" db="EMBL/GenBank/DDBJ databases">
        <authorList>
            <person name="Cecchin M."/>
            <person name="Marcolungo L."/>
            <person name="Rossato M."/>
            <person name="Girolomoni L."/>
            <person name="Cosentino E."/>
            <person name="Cuine S."/>
            <person name="Li-Beisson Y."/>
            <person name="Delledonne M."/>
            <person name="Ballottari M."/>
        </authorList>
    </citation>
    <scope>NUCLEOTIDE SEQUENCE</scope>
    <source>
        <strain evidence="2">211/11P</strain>
        <tissue evidence="2">Whole cell</tissue>
    </source>
</reference>
<comment type="caution">
    <text evidence="2">The sequence shown here is derived from an EMBL/GenBank/DDBJ whole genome shotgun (WGS) entry which is preliminary data.</text>
</comment>
<dbReference type="OrthoDB" id="10257948at2759"/>
<dbReference type="EMBL" id="SIDB01000012">
    <property type="protein sequence ID" value="KAI3424886.1"/>
    <property type="molecule type" value="Genomic_DNA"/>
</dbReference>
<evidence type="ECO:0000256" key="1">
    <source>
        <dbReference type="SAM" id="MobiDB-lite"/>
    </source>
</evidence>
<gene>
    <name evidence="2" type="ORF">D9Q98_008270</name>
</gene>
<protein>
    <recommendedName>
        <fullName evidence="4">Thioredoxin domain-containing protein</fullName>
    </recommendedName>
</protein>
<evidence type="ECO:0000313" key="3">
    <source>
        <dbReference type="Proteomes" id="UP001055712"/>
    </source>
</evidence>
<reference evidence="2" key="1">
    <citation type="journal article" date="2019" name="Plant J.">
        <title>Chlorella vulgaris genome assembly and annotation reveals the molecular basis for metabolic acclimation to high light conditions.</title>
        <authorList>
            <person name="Cecchin M."/>
            <person name="Marcolungo L."/>
            <person name="Rossato M."/>
            <person name="Girolomoni L."/>
            <person name="Cosentino E."/>
            <person name="Cuine S."/>
            <person name="Li-Beisson Y."/>
            <person name="Delledonne M."/>
            <person name="Ballottari M."/>
        </authorList>
    </citation>
    <scope>NUCLEOTIDE SEQUENCE</scope>
    <source>
        <strain evidence="2">211/11P</strain>
    </source>
</reference>
<proteinExistence type="predicted"/>
<dbReference type="Gene3D" id="3.40.30.10">
    <property type="entry name" value="Glutaredoxin"/>
    <property type="match status" value="1"/>
</dbReference>
<dbReference type="Proteomes" id="UP001055712">
    <property type="component" value="Unassembled WGS sequence"/>
</dbReference>
<name>A0A9D4TG97_CHLVU</name>
<accession>A0A9D4TG97</accession>
<dbReference type="InterPro" id="IPR036249">
    <property type="entry name" value="Thioredoxin-like_sf"/>
</dbReference>
<dbReference type="AlphaFoldDB" id="A0A9D4TG97"/>
<evidence type="ECO:0008006" key="4">
    <source>
        <dbReference type="Google" id="ProtNLM"/>
    </source>
</evidence>
<feature type="region of interest" description="Disordered" evidence="1">
    <location>
        <begin position="193"/>
        <end position="242"/>
    </location>
</feature>
<evidence type="ECO:0000313" key="2">
    <source>
        <dbReference type="EMBL" id="KAI3424886.1"/>
    </source>
</evidence>
<dbReference type="CDD" id="cd02989">
    <property type="entry name" value="Phd_like_TxnDC9"/>
    <property type="match status" value="1"/>
</dbReference>
<dbReference type="PANTHER" id="PTHR21148">
    <property type="entry name" value="THIOREDOXIN DOMAIN-CONTAINING PROTEIN 9"/>
    <property type="match status" value="1"/>
</dbReference>
<keyword evidence="3" id="KW-1185">Reference proteome</keyword>
<sequence>MDVAKVKSQMHSLAIGQAMGKAAEDYKKELLAAQAAAAAGPSYAHVDMDDLLDDPELEQLHAERLAQMQREAEKRSKMQQKGHGAYEEVAEGDFLAVVTQSERVVCHFFHHEFERCRIMDKHLGALARKHFDTRFIKLSAPDAPFFVDKLQVKVLPCVVVFLHGVAVDRIVGFDSLGAADDFPTSQVEKKLLKAGAVLPPPQRKEEDSDDEEAQQRARSMRVGMAQLQRKQRSTSDEDSDFD</sequence>
<dbReference type="SUPFAM" id="SSF52833">
    <property type="entry name" value="Thioredoxin-like"/>
    <property type="match status" value="1"/>
</dbReference>
<organism evidence="2 3">
    <name type="scientific">Chlorella vulgaris</name>
    <name type="common">Green alga</name>
    <dbReference type="NCBI Taxonomy" id="3077"/>
    <lineage>
        <taxon>Eukaryota</taxon>
        <taxon>Viridiplantae</taxon>
        <taxon>Chlorophyta</taxon>
        <taxon>core chlorophytes</taxon>
        <taxon>Trebouxiophyceae</taxon>
        <taxon>Chlorellales</taxon>
        <taxon>Chlorellaceae</taxon>
        <taxon>Chlorella clade</taxon>
        <taxon>Chlorella</taxon>
    </lineage>
</organism>